<evidence type="ECO:0000256" key="1">
    <source>
        <dbReference type="SAM" id="Coils"/>
    </source>
</evidence>
<feature type="chain" id="PRO_5041852659" description="FimV N-terminal domain-containing protein" evidence="3">
    <location>
        <begin position="23"/>
        <end position="456"/>
    </location>
</feature>
<feature type="compositionally biased region" description="Low complexity" evidence="2">
    <location>
        <begin position="208"/>
        <end position="217"/>
    </location>
</feature>
<dbReference type="AlphaFoldDB" id="A0AAD2YNU9"/>
<reference evidence="5" key="1">
    <citation type="submission" date="2023-06" db="EMBL/GenBank/DDBJ databases">
        <authorList>
            <consortium name="Clinical and Environmental Microbiology Branch: Whole genome sequencing antimicrobial resistance pathogens in the healthcare setting"/>
        </authorList>
    </citation>
    <scope>NUCLEOTIDE SEQUENCE</scope>
    <source>
        <strain evidence="5">2021GN-00227</strain>
    </source>
</reference>
<dbReference type="Pfam" id="PF25800">
    <property type="entry name" value="FimV_N"/>
    <property type="match status" value="1"/>
</dbReference>
<feature type="compositionally biased region" description="Polar residues" evidence="2">
    <location>
        <begin position="158"/>
        <end position="196"/>
    </location>
</feature>
<dbReference type="InterPro" id="IPR057840">
    <property type="entry name" value="FimV_N"/>
</dbReference>
<keyword evidence="1" id="KW-0175">Coiled coil</keyword>
<feature type="signal peptide" evidence="3">
    <location>
        <begin position="1"/>
        <end position="22"/>
    </location>
</feature>
<feature type="region of interest" description="Disordered" evidence="2">
    <location>
        <begin position="376"/>
        <end position="397"/>
    </location>
</feature>
<feature type="region of interest" description="Disordered" evidence="2">
    <location>
        <begin position="340"/>
        <end position="360"/>
    </location>
</feature>
<dbReference type="EMBL" id="ABFEVW020000003">
    <property type="protein sequence ID" value="EKU3567313.1"/>
    <property type="molecule type" value="Genomic_DNA"/>
</dbReference>
<feature type="compositionally biased region" description="Polar residues" evidence="2">
    <location>
        <begin position="218"/>
        <end position="243"/>
    </location>
</feature>
<sequence>MTAYNKLKIAIFTIMSSPSLYAITLDPIQIQSAPGELLYAEMNFQQADPNTPLQVSLATQDDLNGLGVTHQPPGPGNLNFYTRQNGQGSGVIVITSSRPIIDPELNIVVKVSEGNATRLQHIKTVLKPSPIKKAAMNESPLSPQFIVNEKDIALNLPESTQYTSTENTSTVAETTNNEHNLNISTGTAPALNSSSLAPVAPFTEKPSTQTPQPTITTMNTESSAVEKQPSTSLKSSGGNQTITVKKAAQSKTAQQKNALSKNTPKKQKISTYKGPAPTGKYVVQHNESLWSIANRIAAQTKQPVAKVMRDIQAQNRHAFIQGDVNRLRQGSSLNLTTNATKASHLKPKSSEAHLAKPSSGRAKYRLQQAEMSIVAENSPNSAHGSAKKSTQQSQNNTELAVKVMTTRKKTVTLQRNVTKLNQTLSLKDQRIQLLNARLAELQQQLQAQQQTHKQKH</sequence>
<accession>A0AAD2YNU9</accession>
<comment type="caution">
    <text evidence="5">The sequence shown here is derived from an EMBL/GenBank/DDBJ whole genome shotgun (WGS) entry which is preliminary data.</text>
</comment>
<keyword evidence="3" id="KW-0732">Signal</keyword>
<evidence type="ECO:0000256" key="3">
    <source>
        <dbReference type="SAM" id="SignalP"/>
    </source>
</evidence>
<protein>
    <recommendedName>
        <fullName evidence="4">FimV N-terminal domain-containing protein</fullName>
    </recommendedName>
</protein>
<organism evidence="5">
    <name type="scientific">Acinetobacter baumannii</name>
    <dbReference type="NCBI Taxonomy" id="470"/>
    <lineage>
        <taxon>Bacteria</taxon>
        <taxon>Pseudomonadati</taxon>
        <taxon>Pseudomonadota</taxon>
        <taxon>Gammaproteobacteria</taxon>
        <taxon>Moraxellales</taxon>
        <taxon>Moraxellaceae</taxon>
        <taxon>Acinetobacter</taxon>
        <taxon>Acinetobacter calcoaceticus/baumannii complex</taxon>
    </lineage>
</organism>
<evidence type="ECO:0000256" key="2">
    <source>
        <dbReference type="SAM" id="MobiDB-lite"/>
    </source>
</evidence>
<proteinExistence type="predicted"/>
<feature type="coiled-coil region" evidence="1">
    <location>
        <begin position="424"/>
        <end position="451"/>
    </location>
</feature>
<feature type="domain" description="FimV N-terminal" evidence="4">
    <location>
        <begin position="24"/>
        <end position="128"/>
    </location>
</feature>
<name>A0AAD2YNU9_ACIBA</name>
<feature type="compositionally biased region" description="Low complexity" evidence="2">
    <location>
        <begin position="245"/>
        <end position="258"/>
    </location>
</feature>
<feature type="region of interest" description="Disordered" evidence="2">
    <location>
        <begin position="158"/>
        <end position="276"/>
    </location>
</feature>
<evidence type="ECO:0000313" key="5">
    <source>
        <dbReference type="EMBL" id="EKU3567313.1"/>
    </source>
</evidence>
<gene>
    <name evidence="5" type="ORF">MKP18_000687</name>
</gene>
<evidence type="ECO:0000259" key="4">
    <source>
        <dbReference type="Pfam" id="PF25800"/>
    </source>
</evidence>
<dbReference type="EMBL" id="ABFEVW030000003">
    <property type="protein sequence ID" value="EMN1070410.1"/>
    <property type="molecule type" value="Genomic_DNA"/>
</dbReference>